<dbReference type="EMBL" id="CP045929">
    <property type="protein sequence ID" value="QGK68653.1"/>
    <property type="molecule type" value="Genomic_DNA"/>
</dbReference>
<dbReference type="SMART" id="SM00858">
    <property type="entry name" value="SAF"/>
    <property type="match status" value="1"/>
</dbReference>
<name>A0A5Q3Q2S0_9PSEU</name>
<dbReference type="Pfam" id="PF08666">
    <property type="entry name" value="SAF"/>
    <property type="match status" value="1"/>
</dbReference>
<dbReference type="AlphaFoldDB" id="A0A5Q3Q2S0"/>
<dbReference type="Proteomes" id="UP000371041">
    <property type="component" value="Chromosome"/>
</dbReference>
<protein>
    <submittedName>
        <fullName evidence="2">Flp pilus assembly protein CpaB</fullName>
    </submittedName>
</protein>
<evidence type="ECO:0000313" key="3">
    <source>
        <dbReference type="Proteomes" id="UP000371041"/>
    </source>
</evidence>
<accession>A0A5Q3Q2S0</accession>
<feature type="domain" description="SAF" evidence="1">
    <location>
        <begin position="58"/>
        <end position="120"/>
    </location>
</feature>
<dbReference type="CDD" id="cd11614">
    <property type="entry name" value="SAF_CpaB_FlgA_like"/>
    <property type="match status" value="1"/>
</dbReference>
<proteinExistence type="predicted"/>
<dbReference type="Gene3D" id="3.90.1210.10">
    <property type="entry name" value="Antifreeze-like/N-acetylneuraminic acid synthase C-terminal domain"/>
    <property type="match status" value="1"/>
</dbReference>
<keyword evidence="3" id="KW-1185">Reference proteome</keyword>
<organism evidence="2 3">
    <name type="scientific">Allosaccharopolyspora coralli</name>
    <dbReference type="NCBI Taxonomy" id="2665642"/>
    <lineage>
        <taxon>Bacteria</taxon>
        <taxon>Bacillati</taxon>
        <taxon>Actinomycetota</taxon>
        <taxon>Actinomycetes</taxon>
        <taxon>Pseudonocardiales</taxon>
        <taxon>Pseudonocardiaceae</taxon>
        <taxon>Allosaccharopolyspora</taxon>
    </lineage>
</organism>
<dbReference type="InterPro" id="IPR013974">
    <property type="entry name" value="SAF"/>
</dbReference>
<evidence type="ECO:0000313" key="2">
    <source>
        <dbReference type="EMBL" id="QGK68653.1"/>
    </source>
</evidence>
<sequence>MDSHSRRWRALRERLLAHLPQGPGTRVTFLRRIAAAALLVLAAVLAVQPSATTAPAEATVFVAERDLAPGRPLGPDDVTPRQVPAEHVPNGALTDSSQATGRVLAAATRAGEPLTDVRLVGPELTRLTSGDQGHVAVPVRLADPDVADLLHQGRRVDVVTTAESTSPDAGAVVAENVPVLAVGPSLDTAGEQGRLLVVAVPGDRAAQVAADALTHAVTVTLR</sequence>
<dbReference type="KEGG" id="sace:GIY23_02965"/>
<gene>
    <name evidence="2" type="primary">cpaB</name>
    <name evidence="2" type="ORF">GIY23_02965</name>
</gene>
<reference evidence="3" key="1">
    <citation type="submission" date="2019-11" db="EMBL/GenBank/DDBJ databases">
        <title>The complete genome sequence of Saccharopolyspora sp. E2A.</title>
        <authorList>
            <person name="Zhang G."/>
        </authorList>
    </citation>
    <scope>NUCLEOTIDE SEQUENCE [LARGE SCALE GENOMIC DNA]</scope>
    <source>
        <strain evidence="3">E2A</strain>
    </source>
</reference>
<dbReference type="InterPro" id="IPR017592">
    <property type="entry name" value="Pilus_assmbl_Flp-typ_CpaB"/>
</dbReference>
<dbReference type="NCBIfam" id="TIGR03177">
    <property type="entry name" value="pilus_cpaB"/>
    <property type="match status" value="1"/>
</dbReference>
<evidence type="ECO:0000259" key="1">
    <source>
        <dbReference type="SMART" id="SM00858"/>
    </source>
</evidence>
<dbReference type="RefSeq" id="WP_154075262.1">
    <property type="nucleotide sequence ID" value="NZ_CP045929.1"/>
</dbReference>